<keyword evidence="3" id="KW-1185">Reference proteome</keyword>
<dbReference type="EMBL" id="OBEB01000002">
    <property type="protein sequence ID" value="SNY49686.1"/>
    <property type="molecule type" value="Genomic_DNA"/>
</dbReference>
<keyword evidence="1" id="KW-0812">Transmembrane</keyword>
<sequence length="169" mass="18889">MAELLSIANLLAVVGAVGTAWMGLRTYRQQKEIDLEYHKEEVEREAVTEYLASLDTLINHAAYCEEHGKHDQADKILMCKQKINKIYIYAPAEVVVAMDTLLTEASELASIISKIPNAEMFDVDKVALYANERDRTQNAYSVAVNVARQHIGLHKQSVGAVQLFLLGKK</sequence>
<dbReference type="OrthoDB" id="5766928at2"/>
<gene>
    <name evidence="2" type="ORF">SAMN06297280_1503</name>
</gene>
<organism evidence="2 3">
    <name type="scientific">Arsukibacterium tuosuense</name>
    <dbReference type="NCBI Taxonomy" id="1323745"/>
    <lineage>
        <taxon>Bacteria</taxon>
        <taxon>Pseudomonadati</taxon>
        <taxon>Pseudomonadota</taxon>
        <taxon>Gammaproteobacteria</taxon>
        <taxon>Chromatiales</taxon>
        <taxon>Chromatiaceae</taxon>
        <taxon>Arsukibacterium</taxon>
    </lineage>
</organism>
<evidence type="ECO:0000256" key="1">
    <source>
        <dbReference type="SAM" id="Phobius"/>
    </source>
</evidence>
<keyword evidence="1" id="KW-1133">Transmembrane helix</keyword>
<reference evidence="3" key="1">
    <citation type="submission" date="2017-09" db="EMBL/GenBank/DDBJ databases">
        <authorList>
            <person name="Varghese N."/>
            <person name="Submissions S."/>
        </authorList>
    </citation>
    <scope>NUCLEOTIDE SEQUENCE [LARGE SCALE GENOMIC DNA]</scope>
    <source>
        <strain evidence="3">CGMCC 1.12461</strain>
    </source>
</reference>
<proteinExistence type="predicted"/>
<dbReference type="RefSeq" id="WP_097110761.1">
    <property type="nucleotide sequence ID" value="NZ_OBEB01000002.1"/>
</dbReference>
<dbReference type="Proteomes" id="UP000219353">
    <property type="component" value="Unassembled WGS sequence"/>
</dbReference>
<protein>
    <submittedName>
        <fullName evidence="2">Uncharacterized protein</fullName>
    </submittedName>
</protein>
<accession>A0A285IRH0</accession>
<evidence type="ECO:0000313" key="3">
    <source>
        <dbReference type="Proteomes" id="UP000219353"/>
    </source>
</evidence>
<name>A0A285IRH0_9GAMM</name>
<evidence type="ECO:0000313" key="2">
    <source>
        <dbReference type="EMBL" id="SNY49686.1"/>
    </source>
</evidence>
<keyword evidence="1" id="KW-0472">Membrane</keyword>
<dbReference type="AlphaFoldDB" id="A0A285IRH0"/>
<feature type="transmembrane region" description="Helical" evidence="1">
    <location>
        <begin position="6"/>
        <end position="24"/>
    </location>
</feature>